<feature type="region of interest" description="Disordered" evidence="1">
    <location>
        <begin position="73"/>
        <end position="120"/>
    </location>
</feature>
<feature type="compositionally biased region" description="Basic residues" evidence="1">
    <location>
        <begin position="73"/>
        <end position="91"/>
    </location>
</feature>
<sequence>MAVLVVMSVVPPMSSTMVTRYVEPHIHCVCTVAFKVFVRVTRVRREGPRILWRLILVSGLHLFRLLPRSHTQRQRLHRRRLAHPRRVHGGRGNRSTPRNPRKGLPTPRRNNPQGLSTVHDHRIQRHRLRPILQKKKRKRKQGSLSWERRWWKEKKKNPTILRSFLSWQCGVSYAHAGPINCFPFIP</sequence>
<dbReference type="AlphaFoldDB" id="A0A6B0UZR3"/>
<organism evidence="2">
    <name type="scientific">Ixodes ricinus</name>
    <name type="common">Common tick</name>
    <name type="synonym">Acarus ricinus</name>
    <dbReference type="NCBI Taxonomy" id="34613"/>
    <lineage>
        <taxon>Eukaryota</taxon>
        <taxon>Metazoa</taxon>
        <taxon>Ecdysozoa</taxon>
        <taxon>Arthropoda</taxon>
        <taxon>Chelicerata</taxon>
        <taxon>Arachnida</taxon>
        <taxon>Acari</taxon>
        <taxon>Parasitiformes</taxon>
        <taxon>Ixodida</taxon>
        <taxon>Ixodoidea</taxon>
        <taxon>Ixodidae</taxon>
        <taxon>Ixodinae</taxon>
        <taxon>Ixodes</taxon>
    </lineage>
</organism>
<protein>
    <submittedName>
        <fullName evidence="2">Uncharacterized protein</fullName>
    </submittedName>
</protein>
<dbReference type="EMBL" id="GIFC01013350">
    <property type="protein sequence ID" value="MXU95433.1"/>
    <property type="molecule type" value="Transcribed_RNA"/>
</dbReference>
<name>A0A6B0UZR3_IXORI</name>
<accession>A0A6B0UZR3</accession>
<proteinExistence type="predicted"/>
<evidence type="ECO:0000313" key="2">
    <source>
        <dbReference type="EMBL" id="MXU95433.1"/>
    </source>
</evidence>
<evidence type="ECO:0000256" key="1">
    <source>
        <dbReference type="SAM" id="MobiDB-lite"/>
    </source>
</evidence>
<reference evidence="2" key="1">
    <citation type="submission" date="2019-12" db="EMBL/GenBank/DDBJ databases">
        <title>An insight into the sialome of adult female Ixodes ricinus ticks feeding for 6 days.</title>
        <authorList>
            <person name="Perner J."/>
            <person name="Ribeiro J.M.C."/>
        </authorList>
    </citation>
    <scope>NUCLEOTIDE SEQUENCE</scope>
    <source>
        <strain evidence="2">Semi-engorged</strain>
        <tissue evidence="2">Salivary glands</tissue>
    </source>
</reference>